<name>X1R885_9ZZZZ</name>
<comment type="caution">
    <text evidence="1">The sequence shown here is derived from an EMBL/GenBank/DDBJ whole genome shotgun (WGS) entry which is preliminary data.</text>
</comment>
<accession>X1R885</accession>
<proteinExistence type="predicted"/>
<protein>
    <submittedName>
        <fullName evidence="1">Uncharacterized protein</fullName>
    </submittedName>
</protein>
<feature type="non-terminal residue" evidence="1">
    <location>
        <position position="51"/>
    </location>
</feature>
<organism evidence="1">
    <name type="scientific">marine sediment metagenome</name>
    <dbReference type="NCBI Taxonomy" id="412755"/>
    <lineage>
        <taxon>unclassified sequences</taxon>
        <taxon>metagenomes</taxon>
        <taxon>ecological metagenomes</taxon>
    </lineage>
</organism>
<gene>
    <name evidence="1" type="ORF">S12H4_09732</name>
</gene>
<dbReference type="AlphaFoldDB" id="X1R885"/>
<dbReference type="EMBL" id="BARW01004006">
    <property type="protein sequence ID" value="GAI59360.1"/>
    <property type="molecule type" value="Genomic_DNA"/>
</dbReference>
<sequence>MDEKEGIAERKSQERWSLWDHWKPSVQIKKGMLVRCKARFRPVAFATTDEY</sequence>
<evidence type="ECO:0000313" key="1">
    <source>
        <dbReference type="EMBL" id="GAI59360.1"/>
    </source>
</evidence>
<reference evidence="1" key="1">
    <citation type="journal article" date="2014" name="Front. Microbiol.">
        <title>High frequency of phylogenetically diverse reductive dehalogenase-homologous genes in deep subseafloor sedimentary metagenomes.</title>
        <authorList>
            <person name="Kawai M."/>
            <person name="Futagami T."/>
            <person name="Toyoda A."/>
            <person name="Takaki Y."/>
            <person name="Nishi S."/>
            <person name="Hori S."/>
            <person name="Arai W."/>
            <person name="Tsubouchi T."/>
            <person name="Morono Y."/>
            <person name="Uchiyama I."/>
            <person name="Ito T."/>
            <person name="Fujiyama A."/>
            <person name="Inagaki F."/>
            <person name="Takami H."/>
        </authorList>
    </citation>
    <scope>NUCLEOTIDE SEQUENCE</scope>
    <source>
        <strain evidence="1">Expedition CK06-06</strain>
    </source>
</reference>